<dbReference type="Proteomes" id="UP000015101">
    <property type="component" value="Unassembled WGS sequence"/>
</dbReference>
<keyword evidence="5" id="KW-1185">Reference proteome</keyword>
<gene>
    <name evidence="4" type="primary">20210763</name>
    <name evidence="3" type="ORF">HELRODRAFT_188070</name>
</gene>
<feature type="compositionally biased region" description="Basic and acidic residues" evidence="2">
    <location>
        <begin position="66"/>
        <end position="107"/>
    </location>
</feature>
<reference evidence="5" key="1">
    <citation type="submission" date="2012-12" db="EMBL/GenBank/DDBJ databases">
        <authorList>
            <person name="Hellsten U."/>
            <person name="Grimwood J."/>
            <person name="Chapman J.A."/>
            <person name="Shapiro H."/>
            <person name="Aerts A."/>
            <person name="Otillar R.P."/>
            <person name="Terry A.Y."/>
            <person name="Boore J.L."/>
            <person name="Simakov O."/>
            <person name="Marletaz F."/>
            <person name="Cho S.-J."/>
            <person name="Edsinger-Gonzales E."/>
            <person name="Havlak P."/>
            <person name="Kuo D.-H."/>
            <person name="Larsson T."/>
            <person name="Lv J."/>
            <person name="Arendt D."/>
            <person name="Savage R."/>
            <person name="Osoegawa K."/>
            <person name="de Jong P."/>
            <person name="Lindberg D.R."/>
            <person name="Seaver E.C."/>
            <person name="Weisblat D.A."/>
            <person name="Putnam N.H."/>
            <person name="Grigoriev I.V."/>
            <person name="Rokhsar D.S."/>
        </authorList>
    </citation>
    <scope>NUCLEOTIDE SEQUENCE</scope>
</reference>
<feature type="compositionally biased region" description="Acidic residues" evidence="2">
    <location>
        <begin position="32"/>
        <end position="52"/>
    </location>
</feature>
<dbReference type="HOGENOM" id="CLU_545465_0_0_1"/>
<dbReference type="CTD" id="20210763"/>
<evidence type="ECO:0000256" key="1">
    <source>
        <dbReference type="SAM" id="Coils"/>
    </source>
</evidence>
<feature type="region of interest" description="Disordered" evidence="2">
    <location>
        <begin position="475"/>
        <end position="500"/>
    </location>
</feature>
<dbReference type="RefSeq" id="XP_009009740.1">
    <property type="nucleotide sequence ID" value="XM_009011492.1"/>
</dbReference>
<name>T1FPL6_HELRO</name>
<reference evidence="3 5" key="2">
    <citation type="journal article" date="2013" name="Nature">
        <title>Insights into bilaterian evolution from three spiralian genomes.</title>
        <authorList>
            <person name="Simakov O."/>
            <person name="Marletaz F."/>
            <person name="Cho S.J."/>
            <person name="Edsinger-Gonzales E."/>
            <person name="Havlak P."/>
            <person name="Hellsten U."/>
            <person name="Kuo D.H."/>
            <person name="Larsson T."/>
            <person name="Lv J."/>
            <person name="Arendt D."/>
            <person name="Savage R."/>
            <person name="Osoegawa K."/>
            <person name="de Jong P."/>
            <person name="Grimwood J."/>
            <person name="Chapman J.A."/>
            <person name="Shapiro H."/>
            <person name="Aerts A."/>
            <person name="Otillar R.P."/>
            <person name="Terry A.Y."/>
            <person name="Boore J.L."/>
            <person name="Grigoriev I.V."/>
            <person name="Lindberg D.R."/>
            <person name="Seaver E.C."/>
            <person name="Weisblat D.A."/>
            <person name="Putnam N.H."/>
            <person name="Rokhsar D.S."/>
        </authorList>
    </citation>
    <scope>NUCLEOTIDE SEQUENCE</scope>
</reference>
<feature type="compositionally biased region" description="Polar residues" evidence="2">
    <location>
        <begin position="487"/>
        <end position="500"/>
    </location>
</feature>
<dbReference type="AlphaFoldDB" id="T1FPL6"/>
<feature type="coiled-coil region" evidence="1">
    <location>
        <begin position="440"/>
        <end position="467"/>
    </location>
</feature>
<evidence type="ECO:0000313" key="3">
    <source>
        <dbReference type="EMBL" id="ESO13020.1"/>
    </source>
</evidence>
<evidence type="ECO:0000313" key="5">
    <source>
        <dbReference type="Proteomes" id="UP000015101"/>
    </source>
</evidence>
<dbReference type="GeneID" id="20210763"/>
<keyword evidence="1" id="KW-0175">Coiled coil</keyword>
<dbReference type="KEGG" id="hro:HELRODRAFT_188070"/>
<dbReference type="InParanoid" id="T1FPL6"/>
<dbReference type="EMBL" id="AMQM01000287">
    <property type="status" value="NOT_ANNOTATED_CDS"/>
    <property type="molecule type" value="Genomic_DNA"/>
</dbReference>
<feature type="region of interest" description="Disordered" evidence="2">
    <location>
        <begin position="264"/>
        <end position="285"/>
    </location>
</feature>
<feature type="compositionally biased region" description="Low complexity" evidence="2">
    <location>
        <begin position="109"/>
        <end position="128"/>
    </location>
</feature>
<reference evidence="4" key="3">
    <citation type="submission" date="2015-06" db="UniProtKB">
        <authorList>
            <consortium name="EnsemblMetazoa"/>
        </authorList>
    </citation>
    <scope>IDENTIFICATION</scope>
</reference>
<feature type="region of interest" description="Disordered" evidence="2">
    <location>
        <begin position="1"/>
        <end position="172"/>
    </location>
</feature>
<accession>T1FPL6</accession>
<organism evidence="4 5">
    <name type="scientific">Helobdella robusta</name>
    <name type="common">Californian leech</name>
    <dbReference type="NCBI Taxonomy" id="6412"/>
    <lineage>
        <taxon>Eukaryota</taxon>
        <taxon>Metazoa</taxon>
        <taxon>Spiralia</taxon>
        <taxon>Lophotrochozoa</taxon>
        <taxon>Annelida</taxon>
        <taxon>Clitellata</taxon>
        <taxon>Hirudinea</taxon>
        <taxon>Rhynchobdellida</taxon>
        <taxon>Glossiphoniidae</taxon>
        <taxon>Helobdella</taxon>
    </lineage>
</organism>
<evidence type="ECO:0000256" key="2">
    <source>
        <dbReference type="SAM" id="MobiDB-lite"/>
    </source>
</evidence>
<sequence>MEASNQGRNNGDNISDDGDNDDKDNNNCDNGGDNELEKDDDKDDIKNDDENEREIGTTVGLTGVHVHFETGEDHHQDQHRDHHQDHRRNDDDHHDHQQHENLNKENNNDDNNNDNNTVDDPYEQLQLLRQKRSQRSEDGDVFYDKSPGIIEKDTSNNNQQQHQHEEQQQLQLSGRVSEKLEQLQEKFSASSSHKEANVVATAGKLKDGQIEVFEKFQHGVSEQGEQTSSSSKVKDVVLKGRANEIKEMLEKGSLNSSAANVTTATSASKTNHDVTDDVVPPPQQVRKKKADEWLTAVKHTPATSGAPTAATRQTTTPLKDNFWLRRETQQQQQPSNDKSPTITRVGRLNFEEKMALFGGGAKSGDGAASHKATPTHDHSYLNKTTTANSAPSYKTFKRDNSNTPNVVSYTSNSVKTDMKVSLVARNSNDAKNNMYLHLDRNGLVKLIEELKGKVSTLEQETSNLKLQLENRGIGRSGYMDDCRPATRTGSTLDNDQATDN</sequence>
<evidence type="ECO:0000313" key="4">
    <source>
        <dbReference type="EnsemblMetazoa" id="HelroP188070"/>
    </source>
</evidence>
<dbReference type="EnsemblMetazoa" id="HelroT188070">
    <property type="protein sequence ID" value="HelroP188070"/>
    <property type="gene ID" value="HelroG188070"/>
</dbReference>
<dbReference type="EMBL" id="KB095811">
    <property type="protein sequence ID" value="ESO13020.1"/>
    <property type="molecule type" value="Genomic_DNA"/>
</dbReference>
<proteinExistence type="predicted"/>
<feature type="region of interest" description="Disordered" evidence="2">
    <location>
        <begin position="361"/>
        <end position="386"/>
    </location>
</feature>
<protein>
    <submittedName>
        <fullName evidence="3 4">Uncharacterized protein</fullName>
    </submittedName>
</protein>